<keyword evidence="1" id="KW-1133">Transmembrane helix</keyword>
<dbReference type="InterPro" id="IPR010721">
    <property type="entry name" value="UstE-like"/>
</dbReference>
<reference evidence="2 3" key="1">
    <citation type="submission" date="2022-04" db="EMBL/GenBank/DDBJ databases">
        <title>Genome sequence of soybean root-associated Caulobacter segnis RL271.</title>
        <authorList>
            <person name="Longley R."/>
            <person name="Bonito G."/>
            <person name="Trigodet F."/>
            <person name="Crosson S."/>
            <person name="Fiebig A."/>
        </authorList>
    </citation>
    <scope>NUCLEOTIDE SEQUENCE [LARGE SCALE GENOMIC DNA]</scope>
    <source>
        <strain evidence="2 3">RL271</strain>
    </source>
</reference>
<sequence>MPPILAVLAINAAVAVVAFLALWVVSLRIKDVSFIDAWWGPSMALLAWSTLAQAHLSPGGVTPHGLLLTGLCTLWAARLGGYLFWRWRRHGADRRYVSMIAHAEKTRGWSFAKTALIFVFGLQMVLGFVVALPAQLGQQAGPLGPLAWGGAALAIVGIAFETIGDAQLTAFKADPANAGKVMDQGLWRYTRHPNYFGDACVWWGLYLIAAETGLGAWSLPGPVLITFLLTKWSGVPTTEGRMRKSKPGYAEYVARTSGFVPWFPKKAA</sequence>
<keyword evidence="1" id="KW-0472">Membrane</keyword>
<dbReference type="Pfam" id="PF06966">
    <property type="entry name" value="DUF1295"/>
    <property type="match status" value="1"/>
</dbReference>
<protein>
    <submittedName>
        <fullName evidence="2">DUF1295 domain-containing protein</fullName>
    </submittedName>
</protein>
<dbReference type="EMBL" id="CP096040">
    <property type="protein sequence ID" value="USQ97032.1"/>
    <property type="molecule type" value="Genomic_DNA"/>
</dbReference>
<keyword evidence="3" id="KW-1185">Reference proteome</keyword>
<evidence type="ECO:0000313" key="3">
    <source>
        <dbReference type="Proteomes" id="UP001057520"/>
    </source>
</evidence>
<feature type="transmembrane region" description="Helical" evidence="1">
    <location>
        <begin position="146"/>
        <end position="163"/>
    </location>
</feature>
<dbReference type="Gene3D" id="1.20.120.1630">
    <property type="match status" value="1"/>
</dbReference>
<accession>A0ABY4ZYH6</accession>
<evidence type="ECO:0000256" key="1">
    <source>
        <dbReference type="SAM" id="Phobius"/>
    </source>
</evidence>
<feature type="transmembrane region" description="Helical" evidence="1">
    <location>
        <begin position="115"/>
        <end position="134"/>
    </location>
</feature>
<proteinExistence type="predicted"/>
<feature type="transmembrane region" description="Helical" evidence="1">
    <location>
        <begin position="6"/>
        <end position="25"/>
    </location>
</feature>
<dbReference type="Proteomes" id="UP001057520">
    <property type="component" value="Chromosome"/>
</dbReference>
<dbReference type="PROSITE" id="PS50244">
    <property type="entry name" value="S5A_REDUCTASE"/>
    <property type="match status" value="1"/>
</dbReference>
<organism evidence="2 3">
    <name type="scientific">Caulobacter segnis</name>
    <dbReference type="NCBI Taxonomy" id="88688"/>
    <lineage>
        <taxon>Bacteria</taxon>
        <taxon>Pseudomonadati</taxon>
        <taxon>Pseudomonadota</taxon>
        <taxon>Alphaproteobacteria</taxon>
        <taxon>Caulobacterales</taxon>
        <taxon>Caulobacteraceae</taxon>
        <taxon>Caulobacter</taxon>
    </lineage>
</organism>
<keyword evidence="1" id="KW-0812">Transmembrane</keyword>
<dbReference type="PANTHER" id="PTHR32251:SF17">
    <property type="entry name" value="STEROID 5-ALPHA REDUCTASE C-TERMINAL DOMAIN-CONTAINING PROTEIN"/>
    <property type="match status" value="1"/>
</dbReference>
<dbReference type="PANTHER" id="PTHR32251">
    <property type="entry name" value="3-OXO-5-ALPHA-STEROID 4-DEHYDROGENASE"/>
    <property type="match status" value="1"/>
</dbReference>
<evidence type="ECO:0000313" key="2">
    <source>
        <dbReference type="EMBL" id="USQ97032.1"/>
    </source>
</evidence>
<gene>
    <name evidence="2" type="ORF">MZV50_05605</name>
</gene>
<feature type="transmembrane region" description="Helical" evidence="1">
    <location>
        <begin position="66"/>
        <end position="85"/>
    </location>
</feature>
<name>A0ABY4ZYH6_9CAUL</name>
<feature type="transmembrane region" description="Helical" evidence="1">
    <location>
        <begin position="37"/>
        <end position="54"/>
    </location>
</feature>